<dbReference type="EMBL" id="GANO01005011">
    <property type="protein sequence ID" value="JAB54860.1"/>
    <property type="molecule type" value="mRNA"/>
</dbReference>
<name>U5ES16_9DIPT</name>
<proteinExistence type="evidence at transcript level"/>
<reference evidence="2" key="1">
    <citation type="journal article" date="2014" name="Insect Biochem. Mol. Biol.">
        <title>An insight into the sialome of the frog biting fly, Corethrella appendiculata.</title>
        <authorList>
            <person name="Ribeiro J.M.C."/>
            <person name="Chagas A.C."/>
            <person name="Pham V.M."/>
            <person name="Lounibos L.P."/>
            <person name="Calvo E."/>
        </authorList>
    </citation>
    <scope>NUCLEOTIDE SEQUENCE</scope>
    <source>
        <tissue evidence="2">Salivary glands</tissue>
    </source>
</reference>
<keyword evidence="1" id="KW-1133">Transmembrane helix</keyword>
<sequence>MEKLKKFIIKYQVTLVMIPTIIGIHWSWERLQNNELLVTKDERKDLPIVIFAKYVYGKLTGTLDESNSNSSEK</sequence>
<organism evidence="2">
    <name type="scientific">Corethrella appendiculata</name>
    <dbReference type="NCBI Taxonomy" id="1370023"/>
    <lineage>
        <taxon>Eukaryota</taxon>
        <taxon>Metazoa</taxon>
        <taxon>Ecdysozoa</taxon>
        <taxon>Arthropoda</taxon>
        <taxon>Hexapoda</taxon>
        <taxon>Insecta</taxon>
        <taxon>Pterygota</taxon>
        <taxon>Neoptera</taxon>
        <taxon>Endopterygota</taxon>
        <taxon>Diptera</taxon>
        <taxon>Nematocera</taxon>
        <taxon>Culicoidea</taxon>
        <taxon>Chaoboridae</taxon>
        <taxon>Corethrella</taxon>
    </lineage>
</organism>
<accession>U5ES16</accession>
<feature type="transmembrane region" description="Helical" evidence="1">
    <location>
        <begin position="7"/>
        <end position="28"/>
    </location>
</feature>
<evidence type="ECO:0000256" key="1">
    <source>
        <dbReference type="SAM" id="Phobius"/>
    </source>
</evidence>
<evidence type="ECO:0000313" key="2">
    <source>
        <dbReference type="EMBL" id="JAB54860.1"/>
    </source>
</evidence>
<keyword evidence="1" id="KW-0472">Membrane</keyword>
<keyword evidence="1" id="KW-0812">Transmembrane</keyword>
<protein>
    <submittedName>
        <fullName evidence="2">Uncharacterized protein</fullName>
    </submittedName>
</protein>
<dbReference type="AlphaFoldDB" id="U5ES16"/>